<organism evidence="3 4">
    <name type="scientific">Elysia marginata</name>
    <dbReference type="NCBI Taxonomy" id="1093978"/>
    <lineage>
        <taxon>Eukaryota</taxon>
        <taxon>Metazoa</taxon>
        <taxon>Spiralia</taxon>
        <taxon>Lophotrochozoa</taxon>
        <taxon>Mollusca</taxon>
        <taxon>Gastropoda</taxon>
        <taxon>Heterobranchia</taxon>
        <taxon>Euthyneura</taxon>
        <taxon>Panpulmonata</taxon>
        <taxon>Sacoglossa</taxon>
        <taxon>Placobranchoidea</taxon>
        <taxon>Plakobranchidae</taxon>
        <taxon>Elysia</taxon>
    </lineage>
</organism>
<dbReference type="Gene3D" id="1.20.1270.50">
    <property type="entry name" value="Glycoside hydrolase family 38, central domain"/>
    <property type="match status" value="1"/>
</dbReference>
<evidence type="ECO:0000256" key="1">
    <source>
        <dbReference type="ARBA" id="ARBA00022801"/>
    </source>
</evidence>
<keyword evidence="1" id="KW-0378">Hydrolase</keyword>
<dbReference type="GO" id="GO:0006013">
    <property type="term" value="P:mannose metabolic process"/>
    <property type="evidence" value="ECO:0007669"/>
    <property type="project" value="InterPro"/>
</dbReference>
<dbReference type="SUPFAM" id="SSF88688">
    <property type="entry name" value="Families 57/38 glycoside transferase middle domain"/>
    <property type="match status" value="1"/>
</dbReference>
<accession>A0AAV4F2I0</accession>
<name>A0AAV4F2I0_9GAST</name>
<dbReference type="InterPro" id="IPR050843">
    <property type="entry name" value="Glycosyl_Hydrlase_38"/>
</dbReference>
<dbReference type="FunFam" id="1.20.1270.50:FF:000002">
    <property type="entry name" value="Alpha-mannosidase"/>
    <property type="match status" value="1"/>
</dbReference>
<dbReference type="GO" id="GO:0005764">
    <property type="term" value="C:lysosome"/>
    <property type="evidence" value="ECO:0007669"/>
    <property type="project" value="TreeGrafter"/>
</dbReference>
<sequence>MQSEGSQINLLYSTPSCYLKHLNDDDLTWTTKQDDFFPYADRPHTFWTGYFSSRPALKFFSRTVNSYFQVGVAFYGLVKLHLVLVF</sequence>
<dbReference type="InterPro" id="IPR028995">
    <property type="entry name" value="Glyco_hydro_57/38_cen_sf"/>
</dbReference>
<dbReference type="InterPro" id="IPR011330">
    <property type="entry name" value="Glyco_hydro/deAcase_b/a-brl"/>
</dbReference>
<gene>
    <name evidence="3" type="ORF">ElyMa_005577100</name>
</gene>
<protein>
    <submittedName>
        <fullName evidence="3">Alpha-mannosidase</fullName>
    </submittedName>
</protein>
<dbReference type="EMBL" id="BMAT01011125">
    <property type="protein sequence ID" value="GFR67170.1"/>
    <property type="molecule type" value="Genomic_DNA"/>
</dbReference>
<comment type="caution">
    <text evidence="3">The sequence shown here is derived from an EMBL/GenBank/DDBJ whole genome shotgun (WGS) entry which is preliminary data.</text>
</comment>
<dbReference type="AlphaFoldDB" id="A0AAV4F2I0"/>
<dbReference type="SUPFAM" id="SSF88713">
    <property type="entry name" value="Glycoside hydrolase/deacetylase"/>
    <property type="match status" value="1"/>
</dbReference>
<dbReference type="InterPro" id="IPR037094">
    <property type="entry name" value="Glyco_hydro_38_cen_sf"/>
</dbReference>
<dbReference type="Proteomes" id="UP000762676">
    <property type="component" value="Unassembled WGS sequence"/>
</dbReference>
<evidence type="ECO:0000313" key="4">
    <source>
        <dbReference type="Proteomes" id="UP000762676"/>
    </source>
</evidence>
<dbReference type="GO" id="GO:0004559">
    <property type="term" value="F:alpha-mannosidase activity"/>
    <property type="evidence" value="ECO:0007669"/>
    <property type="project" value="InterPro"/>
</dbReference>
<dbReference type="PANTHER" id="PTHR11607">
    <property type="entry name" value="ALPHA-MANNOSIDASE"/>
    <property type="match status" value="1"/>
</dbReference>
<evidence type="ECO:0000256" key="2">
    <source>
        <dbReference type="ARBA" id="ARBA00023295"/>
    </source>
</evidence>
<reference evidence="3 4" key="1">
    <citation type="journal article" date="2021" name="Elife">
        <title>Chloroplast acquisition without the gene transfer in kleptoplastic sea slugs, Plakobranchus ocellatus.</title>
        <authorList>
            <person name="Maeda T."/>
            <person name="Takahashi S."/>
            <person name="Yoshida T."/>
            <person name="Shimamura S."/>
            <person name="Takaki Y."/>
            <person name="Nagai Y."/>
            <person name="Toyoda A."/>
            <person name="Suzuki Y."/>
            <person name="Arimoto A."/>
            <person name="Ishii H."/>
            <person name="Satoh N."/>
            <person name="Nishiyama T."/>
            <person name="Hasebe M."/>
            <person name="Maruyama T."/>
            <person name="Minagawa J."/>
            <person name="Obokata J."/>
            <person name="Shigenobu S."/>
        </authorList>
    </citation>
    <scope>NUCLEOTIDE SEQUENCE [LARGE SCALE GENOMIC DNA]</scope>
</reference>
<keyword evidence="2" id="KW-0326">Glycosidase</keyword>
<keyword evidence="4" id="KW-1185">Reference proteome</keyword>
<dbReference type="PANTHER" id="PTHR11607:SF3">
    <property type="entry name" value="LYSOSOMAL ALPHA-MANNOSIDASE"/>
    <property type="match status" value="1"/>
</dbReference>
<evidence type="ECO:0000313" key="3">
    <source>
        <dbReference type="EMBL" id="GFR67170.1"/>
    </source>
</evidence>
<proteinExistence type="predicted"/>